<accession>A0ABQ8XK79</accession>
<dbReference type="InterPro" id="IPR002652">
    <property type="entry name" value="Importin-a_IBB"/>
</dbReference>
<comment type="similarity">
    <text evidence="1 5">Belongs to the importin alpha family.</text>
</comment>
<evidence type="ECO:0000256" key="7">
    <source>
        <dbReference type="SAM" id="MobiDB-lite"/>
    </source>
</evidence>
<keyword evidence="10" id="KW-1185">Reference proteome</keyword>
<keyword evidence="4 5" id="KW-0653">Protein transport</keyword>
<evidence type="ECO:0000256" key="6">
    <source>
        <dbReference type="PROSITE-ProRule" id="PRU00259"/>
    </source>
</evidence>
<dbReference type="EMBL" id="JAOAOG010000291">
    <property type="protein sequence ID" value="KAJ6232504.1"/>
    <property type="molecule type" value="Genomic_DNA"/>
</dbReference>
<reference evidence="9" key="1">
    <citation type="submission" date="2022-08" db="EMBL/GenBank/DDBJ databases">
        <title>Novel sulfate-reducing endosymbionts in the free-living metamonad Anaeramoeba.</title>
        <authorList>
            <person name="Jerlstrom-Hultqvist J."/>
            <person name="Cepicka I."/>
            <person name="Gallot-Lavallee L."/>
            <person name="Salas-Leiva D."/>
            <person name="Curtis B.A."/>
            <person name="Zahonova K."/>
            <person name="Pipaliya S."/>
            <person name="Dacks J."/>
            <person name="Roger A.J."/>
        </authorList>
    </citation>
    <scope>NUCLEOTIDE SEQUENCE</scope>
    <source>
        <strain evidence="9">Schooner1</strain>
    </source>
</reference>
<dbReference type="PANTHER" id="PTHR23316">
    <property type="entry name" value="IMPORTIN ALPHA"/>
    <property type="match status" value="1"/>
</dbReference>
<gene>
    <name evidence="9" type="ORF">M0813_04720</name>
</gene>
<dbReference type="SMART" id="SM00185">
    <property type="entry name" value="ARM"/>
    <property type="match status" value="8"/>
</dbReference>
<comment type="caution">
    <text evidence="9">The sequence shown here is derived from an EMBL/GenBank/DDBJ whole genome shotgun (WGS) entry which is preliminary data.</text>
</comment>
<protein>
    <recommendedName>
        <fullName evidence="5">Importin subunit alpha</fullName>
    </recommendedName>
</protein>
<dbReference type="SUPFAM" id="SSF48371">
    <property type="entry name" value="ARM repeat"/>
    <property type="match status" value="1"/>
</dbReference>
<dbReference type="InterPro" id="IPR011989">
    <property type="entry name" value="ARM-like"/>
</dbReference>
<evidence type="ECO:0000313" key="10">
    <source>
        <dbReference type="Proteomes" id="UP001150062"/>
    </source>
</evidence>
<dbReference type="Proteomes" id="UP001150062">
    <property type="component" value="Unassembled WGS sequence"/>
</dbReference>
<evidence type="ECO:0000256" key="5">
    <source>
        <dbReference type="PIRNR" id="PIRNR005673"/>
    </source>
</evidence>
<feature type="domain" description="IBB" evidence="8">
    <location>
        <begin position="1"/>
        <end position="57"/>
    </location>
</feature>
<evidence type="ECO:0000256" key="4">
    <source>
        <dbReference type="ARBA" id="ARBA00022927"/>
    </source>
</evidence>
<dbReference type="PROSITE" id="PS51214">
    <property type="entry name" value="IBB"/>
    <property type="match status" value="1"/>
</dbReference>
<dbReference type="Gene3D" id="1.25.10.10">
    <property type="entry name" value="Leucine-rich Repeat Variant"/>
    <property type="match status" value="1"/>
</dbReference>
<evidence type="ECO:0000256" key="1">
    <source>
        <dbReference type="ARBA" id="ARBA00010394"/>
    </source>
</evidence>
<feature type="region of interest" description="Disordered" evidence="7">
    <location>
        <begin position="501"/>
        <end position="522"/>
    </location>
</feature>
<name>A0ABQ8XK79_9EUKA</name>
<dbReference type="InterPro" id="IPR000225">
    <property type="entry name" value="Armadillo"/>
</dbReference>
<dbReference type="InterPro" id="IPR024931">
    <property type="entry name" value="Importin_alpha"/>
</dbReference>
<organism evidence="9 10">
    <name type="scientific">Anaeramoeba flamelloides</name>
    <dbReference type="NCBI Taxonomy" id="1746091"/>
    <lineage>
        <taxon>Eukaryota</taxon>
        <taxon>Metamonada</taxon>
        <taxon>Anaeramoebidae</taxon>
        <taxon>Anaeramoeba</taxon>
    </lineage>
</organism>
<evidence type="ECO:0000313" key="9">
    <source>
        <dbReference type="EMBL" id="KAJ6232504.1"/>
    </source>
</evidence>
<evidence type="ECO:0000256" key="2">
    <source>
        <dbReference type="ARBA" id="ARBA00022448"/>
    </source>
</evidence>
<keyword evidence="2 5" id="KW-0813">Transport</keyword>
<dbReference type="PROSITE" id="PS50176">
    <property type="entry name" value="ARM_REPEAT"/>
    <property type="match status" value="1"/>
</dbReference>
<evidence type="ECO:0000259" key="8">
    <source>
        <dbReference type="PROSITE" id="PS51214"/>
    </source>
</evidence>
<feature type="repeat" description="ARM" evidence="6">
    <location>
        <begin position="159"/>
        <end position="187"/>
    </location>
</feature>
<proteinExistence type="inferred from homology"/>
<dbReference type="PIRSF" id="PIRSF005673">
    <property type="entry name" value="Importin_alpha"/>
    <property type="match status" value="1"/>
</dbReference>
<sequence length="522" mass="59946">MTNFQRKLKKRRQLFKKTSTFNSSREKRVEMTVKLSRSKRDEQLRKKRNIIQSLKNNEQNMFDYEDTTIPPIEKLGFFVEGVKSNDYNNQLEHTHAIRMILSSETNAPIEKVIRSGVAKEFIKFLDMNQKAELQFEAAWALSNLCSGSSRQTNAIVRLGVIPKFVDLLESNDIDICEQAIWGLANIAGDSVELRNLVLKEKNVVQLIGSIFTHEKITNDIGKTAAWTLSNLVQGKPSPKLSLVKGAIPIFTRLLINNDIEFVFEACFGLSNICTAESIDLILDSGCVATFVDYLSHSDYRLKKPALRIISTIVSGNHKQTQQVLELGCLEHLKELLDDPNKFIRREVVWAISNIMGGNIEQISQVIRIGIVPKLFKMFKNEETTIKNETIWAISNAMYEGNDKQIRYLIAQGAVEMFCKSFYNMNKIDIIEVALDSLLKILRHNDGYMERNNETENKIVIEIEELECIKFIDILQNHQNQKIRSVATTISEEYLSQQNQNETELFSNQTNSNRSNQQREYKF</sequence>
<dbReference type="Pfam" id="PF01749">
    <property type="entry name" value="IBB"/>
    <property type="match status" value="1"/>
</dbReference>
<feature type="compositionally biased region" description="Low complexity" evidence="7">
    <location>
        <begin position="506"/>
        <end position="515"/>
    </location>
</feature>
<dbReference type="Pfam" id="PF00514">
    <property type="entry name" value="Arm"/>
    <property type="match status" value="3"/>
</dbReference>
<evidence type="ECO:0000256" key="3">
    <source>
        <dbReference type="ARBA" id="ARBA00022737"/>
    </source>
</evidence>
<keyword evidence="3" id="KW-0677">Repeat</keyword>
<dbReference type="InterPro" id="IPR016024">
    <property type="entry name" value="ARM-type_fold"/>
</dbReference>